<name>A0A8J6XQ07_9CYAN</name>
<gene>
    <name evidence="1" type="ORF">ICL16_25035</name>
</gene>
<keyword evidence="2" id="KW-1185">Reference proteome</keyword>
<proteinExistence type="predicted"/>
<reference evidence="1" key="1">
    <citation type="submission" date="2020-09" db="EMBL/GenBank/DDBJ databases">
        <title>Iningainema tapete sp. nov. (Scytonemataceae, Cyanobacteria) from greenhouses in central Florida (USA) produces two types of nodularin with biosynthetic potential for microcystin-LR and anabaenopeptins.</title>
        <authorList>
            <person name="Berthold D.E."/>
            <person name="Lefler F.W."/>
            <person name="Huang I.-S."/>
            <person name="Abdulla H."/>
            <person name="Zimba P.V."/>
            <person name="Laughinghouse H.D. IV."/>
        </authorList>
    </citation>
    <scope>NUCLEOTIDE SEQUENCE</scope>
    <source>
        <strain evidence="1">BLCCT55</strain>
    </source>
</reference>
<accession>A0A8J6XQ07</accession>
<comment type="caution">
    <text evidence="1">The sequence shown here is derived from an EMBL/GenBank/DDBJ whole genome shotgun (WGS) entry which is preliminary data.</text>
</comment>
<sequence length="293" mass="32975">MINTFRRLPRDLSGSPDIRIVGPRSAGKTTFMASLARWPNAKPDGAIQSVNPFDDQSGKLIAMAKDILENGLSMAPTRPDEDVYNLPLYTLLIELKPAFIIGSNVRFQVSCREYSGEIIKDLRGESSGINLSNYLDDCANSSSLLLLIDGTSREDNYYSQAFARLQTELNERLVGKNKNLRDYRVAVVFSKAEQSQVWIHRHEMQKFVNRKFPLTKETLRIWVKSWGCSVNYFFCSAFGMKGSPPSPNVKVQSTDSGGTYAAIANPAVWQPFGLVAPIYWLYTGKDDRRLRTI</sequence>
<dbReference type="EMBL" id="JACXAE010000076">
    <property type="protein sequence ID" value="MBD2775236.1"/>
    <property type="molecule type" value="Genomic_DNA"/>
</dbReference>
<dbReference type="AlphaFoldDB" id="A0A8J6XQ07"/>
<dbReference type="InterPro" id="IPR027417">
    <property type="entry name" value="P-loop_NTPase"/>
</dbReference>
<protein>
    <submittedName>
        <fullName evidence="1">Uncharacterized protein</fullName>
    </submittedName>
</protein>
<evidence type="ECO:0000313" key="1">
    <source>
        <dbReference type="EMBL" id="MBD2775236.1"/>
    </source>
</evidence>
<evidence type="ECO:0000313" key="2">
    <source>
        <dbReference type="Proteomes" id="UP000629098"/>
    </source>
</evidence>
<dbReference type="Proteomes" id="UP000629098">
    <property type="component" value="Unassembled WGS sequence"/>
</dbReference>
<organism evidence="1 2">
    <name type="scientific">Iningainema tapete BLCC-T55</name>
    <dbReference type="NCBI Taxonomy" id="2748662"/>
    <lineage>
        <taxon>Bacteria</taxon>
        <taxon>Bacillati</taxon>
        <taxon>Cyanobacteriota</taxon>
        <taxon>Cyanophyceae</taxon>
        <taxon>Nostocales</taxon>
        <taxon>Scytonemataceae</taxon>
        <taxon>Iningainema tapete</taxon>
    </lineage>
</organism>
<dbReference type="RefSeq" id="WP_190833347.1">
    <property type="nucleotide sequence ID" value="NZ_CAWPPI010000076.1"/>
</dbReference>
<dbReference type="SUPFAM" id="SSF52540">
    <property type="entry name" value="P-loop containing nucleoside triphosphate hydrolases"/>
    <property type="match status" value="1"/>
</dbReference>